<evidence type="ECO:0000256" key="3">
    <source>
        <dbReference type="ARBA" id="ARBA00023274"/>
    </source>
</evidence>
<organism evidence="7 8">
    <name type="scientific">Candidatus Sungiibacteriota bacterium</name>
    <dbReference type="NCBI Taxonomy" id="2750080"/>
    <lineage>
        <taxon>Bacteria</taxon>
        <taxon>Candidatus Sungiibacteriota</taxon>
    </lineage>
</organism>
<gene>
    <name evidence="5 7" type="primary">rplT</name>
    <name evidence="7" type="ORF">HY473_00020</name>
</gene>
<evidence type="ECO:0000313" key="7">
    <source>
        <dbReference type="EMBL" id="MBI4132472.1"/>
    </source>
</evidence>
<dbReference type="InterPro" id="IPR005813">
    <property type="entry name" value="Ribosomal_bL20"/>
</dbReference>
<dbReference type="AlphaFoldDB" id="A0A932YVZ5"/>
<dbReference type="Gene3D" id="1.10.1900.20">
    <property type="entry name" value="Ribosomal protein L20"/>
    <property type="match status" value="1"/>
</dbReference>
<dbReference type="Gene3D" id="6.10.160.10">
    <property type="match status" value="1"/>
</dbReference>
<dbReference type="FunFam" id="1.10.1900.20:FF:000001">
    <property type="entry name" value="50S ribosomal protein L20"/>
    <property type="match status" value="1"/>
</dbReference>
<accession>A0A932YVZ5</accession>
<name>A0A932YVZ5_9BACT</name>
<dbReference type="PANTHER" id="PTHR10986">
    <property type="entry name" value="39S RIBOSOMAL PROTEIN L20"/>
    <property type="match status" value="1"/>
</dbReference>
<dbReference type="GO" id="GO:0003735">
    <property type="term" value="F:structural constituent of ribosome"/>
    <property type="evidence" value="ECO:0007669"/>
    <property type="project" value="InterPro"/>
</dbReference>
<keyword evidence="2 5" id="KW-0689">Ribosomal protein</keyword>
<evidence type="ECO:0000256" key="5">
    <source>
        <dbReference type="HAMAP-Rule" id="MF_00382"/>
    </source>
</evidence>
<dbReference type="GO" id="GO:0005840">
    <property type="term" value="C:ribosome"/>
    <property type="evidence" value="ECO:0007669"/>
    <property type="project" value="UniProtKB-KW"/>
</dbReference>
<dbReference type="NCBIfam" id="TIGR01032">
    <property type="entry name" value="rplT_bact"/>
    <property type="match status" value="1"/>
</dbReference>
<dbReference type="GO" id="GO:0000027">
    <property type="term" value="P:ribosomal large subunit assembly"/>
    <property type="evidence" value="ECO:0007669"/>
    <property type="project" value="UniProtKB-UniRule"/>
</dbReference>
<dbReference type="Pfam" id="PF00453">
    <property type="entry name" value="Ribosomal_L20"/>
    <property type="match status" value="1"/>
</dbReference>
<dbReference type="HAMAP" id="MF_00382">
    <property type="entry name" value="Ribosomal_bL20"/>
    <property type="match status" value="1"/>
</dbReference>
<keyword evidence="5 6" id="KW-0699">rRNA-binding</keyword>
<dbReference type="Proteomes" id="UP000756703">
    <property type="component" value="Unassembled WGS sequence"/>
</dbReference>
<sequence>MTRVKRGIIAHKRREKLLRYAKGFKWGRKSKERMAREALLHAWSHQFRDRKRKKREFRRLWNIKINAGVRQENMSYSRFIAALKARGIELDRKTLAMLAEQHPQVFARIVEMVR</sequence>
<reference evidence="7" key="1">
    <citation type="submission" date="2020-07" db="EMBL/GenBank/DDBJ databases">
        <title>Huge and variable diversity of episymbiotic CPR bacteria and DPANN archaea in groundwater ecosystems.</title>
        <authorList>
            <person name="He C.Y."/>
            <person name="Keren R."/>
            <person name="Whittaker M."/>
            <person name="Farag I.F."/>
            <person name="Doudna J."/>
            <person name="Cate J.H.D."/>
            <person name="Banfield J.F."/>
        </authorList>
    </citation>
    <scope>NUCLEOTIDE SEQUENCE</scope>
    <source>
        <strain evidence="7">NC_groundwater_1225_Ag_S-0.1um_56_177</strain>
    </source>
</reference>
<dbReference type="GO" id="GO:1990904">
    <property type="term" value="C:ribonucleoprotein complex"/>
    <property type="evidence" value="ECO:0007669"/>
    <property type="project" value="UniProtKB-KW"/>
</dbReference>
<comment type="function">
    <text evidence="5 6">Binds directly to 23S ribosomal RNA and is necessary for the in vitro assembly process of the 50S ribosomal subunit. It is not involved in the protein synthesizing functions of that subunit.</text>
</comment>
<evidence type="ECO:0000313" key="8">
    <source>
        <dbReference type="Proteomes" id="UP000756703"/>
    </source>
</evidence>
<dbReference type="CDD" id="cd07026">
    <property type="entry name" value="Ribosomal_L20"/>
    <property type="match status" value="1"/>
</dbReference>
<dbReference type="GO" id="GO:0019843">
    <property type="term" value="F:rRNA binding"/>
    <property type="evidence" value="ECO:0007669"/>
    <property type="project" value="UniProtKB-UniRule"/>
</dbReference>
<comment type="caution">
    <text evidence="7">The sequence shown here is derived from an EMBL/GenBank/DDBJ whole genome shotgun (WGS) entry which is preliminary data.</text>
</comment>
<dbReference type="InterPro" id="IPR035566">
    <property type="entry name" value="Ribosomal_protein_bL20_C"/>
</dbReference>
<dbReference type="GO" id="GO:0006412">
    <property type="term" value="P:translation"/>
    <property type="evidence" value="ECO:0007669"/>
    <property type="project" value="InterPro"/>
</dbReference>
<dbReference type="EMBL" id="JACQMI010000002">
    <property type="protein sequence ID" value="MBI4132472.1"/>
    <property type="molecule type" value="Genomic_DNA"/>
</dbReference>
<comment type="similarity">
    <text evidence="1 5 6">Belongs to the bacterial ribosomal protein bL20 family.</text>
</comment>
<protein>
    <recommendedName>
        <fullName evidence="4 5">Large ribosomal subunit protein bL20</fullName>
    </recommendedName>
</protein>
<keyword evidence="5 6" id="KW-0694">RNA-binding</keyword>
<proteinExistence type="inferred from homology"/>
<evidence type="ECO:0000256" key="4">
    <source>
        <dbReference type="ARBA" id="ARBA00035172"/>
    </source>
</evidence>
<dbReference type="SUPFAM" id="SSF74731">
    <property type="entry name" value="Ribosomal protein L20"/>
    <property type="match status" value="1"/>
</dbReference>
<keyword evidence="3 5" id="KW-0687">Ribonucleoprotein</keyword>
<dbReference type="PRINTS" id="PR00062">
    <property type="entry name" value="RIBOSOMALL20"/>
</dbReference>
<evidence type="ECO:0000256" key="2">
    <source>
        <dbReference type="ARBA" id="ARBA00022980"/>
    </source>
</evidence>
<evidence type="ECO:0000256" key="6">
    <source>
        <dbReference type="RuleBase" id="RU000560"/>
    </source>
</evidence>
<evidence type="ECO:0000256" key="1">
    <source>
        <dbReference type="ARBA" id="ARBA00007698"/>
    </source>
</evidence>